<comment type="caution">
    <text evidence="1">The sequence shown here is derived from an EMBL/GenBank/DDBJ whole genome shotgun (WGS) entry which is preliminary data.</text>
</comment>
<evidence type="ECO:0000313" key="1">
    <source>
        <dbReference type="EMBL" id="KAL3953164.1"/>
    </source>
</evidence>
<protein>
    <submittedName>
        <fullName evidence="1">Uncharacterized protein</fullName>
    </submittedName>
</protein>
<organism evidence="1 2">
    <name type="scientific">Purpureocillium lilacinum</name>
    <name type="common">Paecilomyces lilacinus</name>
    <dbReference type="NCBI Taxonomy" id="33203"/>
    <lineage>
        <taxon>Eukaryota</taxon>
        <taxon>Fungi</taxon>
        <taxon>Dikarya</taxon>
        <taxon>Ascomycota</taxon>
        <taxon>Pezizomycotina</taxon>
        <taxon>Sordariomycetes</taxon>
        <taxon>Hypocreomycetidae</taxon>
        <taxon>Hypocreales</taxon>
        <taxon>Ophiocordycipitaceae</taxon>
        <taxon>Purpureocillium</taxon>
    </lineage>
</organism>
<accession>A0ACC4DA30</accession>
<evidence type="ECO:0000313" key="2">
    <source>
        <dbReference type="Proteomes" id="UP001638806"/>
    </source>
</evidence>
<gene>
    <name evidence="1" type="ORF">ACCO45_013107</name>
</gene>
<dbReference type="Proteomes" id="UP001638806">
    <property type="component" value="Unassembled WGS sequence"/>
</dbReference>
<proteinExistence type="predicted"/>
<keyword evidence="2" id="KW-1185">Reference proteome</keyword>
<sequence length="212" mass="22585">MRVPARRLCPRSARYGDEGAADGTYISRRGTRQTISLCSSKRGQARQAGAPHRRTDHANDGRLPDTGSPVPFRTPGVPDKPQAPPSLLAPGTTQSHPPDSGQDGKPRSGLPTPVATSPSPPSQLDGQVARVKCRFSGRIRVVATLDSHVPFPSDALLMLYSFSFSTSPASNRPLVDAASVVHATAGPLDVLSVEPRTTGYLTMQLWLMKARA</sequence>
<name>A0ACC4DA30_PURLI</name>
<reference evidence="1" key="1">
    <citation type="submission" date="2024-12" db="EMBL/GenBank/DDBJ databases">
        <title>Comparative genomics and development of molecular markers within Purpureocillium lilacinum and among Purpureocillium species.</title>
        <authorList>
            <person name="Yeh Z.-Y."/>
            <person name="Ni N.-T."/>
            <person name="Lo P.-H."/>
            <person name="Mushyakhwo K."/>
            <person name="Lin C.-F."/>
            <person name="Nai Y.-S."/>
        </authorList>
    </citation>
    <scope>NUCLEOTIDE SEQUENCE</scope>
    <source>
        <strain evidence="1">NCHU-NPUST-175</strain>
    </source>
</reference>
<dbReference type="EMBL" id="JBGNUJ010000012">
    <property type="protein sequence ID" value="KAL3953164.1"/>
    <property type="molecule type" value="Genomic_DNA"/>
</dbReference>